<proteinExistence type="predicted"/>
<reference evidence="1 2" key="1">
    <citation type="submission" date="2020-10" db="EMBL/GenBank/DDBJ databases">
        <title>Identification of Nocardia species via Next-generation sequencing and recognition of intraspecies genetic diversity.</title>
        <authorList>
            <person name="Li P."/>
            <person name="Li P."/>
            <person name="Lu B."/>
        </authorList>
    </citation>
    <scope>NUCLEOTIDE SEQUENCE [LARGE SCALE GENOMIC DNA]</scope>
    <source>
        <strain evidence="1 2">BJ06-0143</strain>
    </source>
</reference>
<dbReference type="InterPro" id="IPR011057">
    <property type="entry name" value="Mss4-like_sf"/>
</dbReference>
<keyword evidence="2" id="KW-1185">Reference proteome</keyword>
<gene>
    <name evidence="1" type="ORF">IU449_06510</name>
</gene>
<comment type="caution">
    <text evidence="1">The sequence shown here is derived from an EMBL/GenBank/DDBJ whole genome shotgun (WGS) entry which is preliminary data.</text>
</comment>
<dbReference type="SUPFAM" id="SSF51316">
    <property type="entry name" value="Mss4-like"/>
    <property type="match status" value="1"/>
</dbReference>
<dbReference type="EMBL" id="JADLQN010000001">
    <property type="protein sequence ID" value="MBF6354195.1"/>
    <property type="molecule type" value="Genomic_DNA"/>
</dbReference>
<dbReference type="Gene3D" id="3.90.1590.10">
    <property type="entry name" value="glutathione-dependent formaldehyde- activating enzyme (gfa)"/>
    <property type="match status" value="1"/>
</dbReference>
<evidence type="ECO:0000313" key="1">
    <source>
        <dbReference type="EMBL" id="MBF6354195.1"/>
    </source>
</evidence>
<organism evidence="1 2">
    <name type="scientific">Nocardia higoensis</name>
    <dbReference type="NCBI Taxonomy" id="228599"/>
    <lineage>
        <taxon>Bacteria</taxon>
        <taxon>Bacillati</taxon>
        <taxon>Actinomycetota</taxon>
        <taxon>Actinomycetes</taxon>
        <taxon>Mycobacteriales</taxon>
        <taxon>Nocardiaceae</taxon>
        <taxon>Nocardia</taxon>
    </lineage>
</organism>
<accession>A0ABS0D6U0</accession>
<protein>
    <submittedName>
        <fullName evidence="1">GFA family protein</fullName>
    </submittedName>
</protein>
<name>A0ABS0D6U0_9NOCA</name>
<evidence type="ECO:0000313" key="2">
    <source>
        <dbReference type="Proteomes" id="UP000707731"/>
    </source>
</evidence>
<sequence length="86" mass="9550">MMSWVDFPRDGFKWTGPGGEPVWYNTFPDSRRDFCGECGSSIAAQDDGDAELIGVTMMSLDDHTDLVPERQSLFGLARHQLVLGDP</sequence>
<dbReference type="Proteomes" id="UP000707731">
    <property type="component" value="Unassembled WGS sequence"/>
</dbReference>